<feature type="region of interest" description="Disordered" evidence="13">
    <location>
        <begin position="281"/>
        <end position="330"/>
    </location>
</feature>
<evidence type="ECO:0000313" key="15">
    <source>
        <dbReference type="EMBL" id="NOV45368.1"/>
    </source>
</evidence>
<keyword evidence="10" id="KW-0862">Zinc</keyword>
<evidence type="ECO:0000256" key="13">
    <source>
        <dbReference type="SAM" id="MobiDB-lite"/>
    </source>
</evidence>
<dbReference type="SUPFAM" id="SSF57850">
    <property type="entry name" value="RING/U-box"/>
    <property type="match status" value="1"/>
</dbReference>
<dbReference type="Pfam" id="PF25447">
    <property type="entry name" value="RING_ZNF598"/>
    <property type="match status" value="1"/>
</dbReference>
<dbReference type="Gene3D" id="3.30.40.10">
    <property type="entry name" value="Zinc/RING finger domain, C3HC4 (zinc finger)"/>
    <property type="match status" value="1"/>
</dbReference>
<dbReference type="Pfam" id="PF23208">
    <property type="entry name" value="zf_C2H2_ZNF598"/>
    <property type="match status" value="1"/>
</dbReference>
<dbReference type="PROSITE" id="PS50089">
    <property type="entry name" value="ZF_RING_2"/>
    <property type="match status" value="1"/>
</dbReference>
<organism evidence="15">
    <name type="scientific">Xenopsylla cheopis</name>
    <name type="common">Oriental rat flea</name>
    <name type="synonym">Pulex cheopis</name>
    <dbReference type="NCBI Taxonomy" id="163159"/>
    <lineage>
        <taxon>Eukaryota</taxon>
        <taxon>Metazoa</taxon>
        <taxon>Ecdysozoa</taxon>
        <taxon>Arthropoda</taxon>
        <taxon>Hexapoda</taxon>
        <taxon>Insecta</taxon>
        <taxon>Pterygota</taxon>
        <taxon>Neoptera</taxon>
        <taxon>Endopterygota</taxon>
        <taxon>Siphonaptera</taxon>
        <taxon>Pulicidae</taxon>
        <taxon>Xenopsyllinae</taxon>
        <taxon>Xenopsylla</taxon>
    </lineage>
</organism>
<dbReference type="InterPro" id="IPR001841">
    <property type="entry name" value="Znf_RING"/>
</dbReference>
<dbReference type="InterPro" id="IPR013083">
    <property type="entry name" value="Znf_RING/FYVE/PHD"/>
</dbReference>
<evidence type="ECO:0000256" key="7">
    <source>
        <dbReference type="ARBA" id="ARBA00022679"/>
    </source>
</evidence>
<keyword evidence="5" id="KW-0963">Cytoplasm</keyword>
<dbReference type="InterPro" id="IPR044288">
    <property type="entry name" value="ZNF598/HEL2"/>
</dbReference>
<proteinExistence type="inferred from homology"/>
<keyword evidence="8" id="KW-0479">Metal-binding</keyword>
<dbReference type="GO" id="GO:0072344">
    <property type="term" value="P:rescue of stalled ribosome"/>
    <property type="evidence" value="ECO:0007669"/>
    <property type="project" value="InterPro"/>
</dbReference>
<dbReference type="GO" id="GO:0008270">
    <property type="term" value="F:zinc ion binding"/>
    <property type="evidence" value="ECO:0007669"/>
    <property type="project" value="UniProtKB-KW"/>
</dbReference>
<dbReference type="PANTHER" id="PTHR22938:SF0">
    <property type="entry name" value="E3 UBIQUITIN-PROTEIN LIGASE ZNF598"/>
    <property type="match status" value="1"/>
</dbReference>
<evidence type="ECO:0000256" key="2">
    <source>
        <dbReference type="ARBA" id="ARBA00004496"/>
    </source>
</evidence>
<feature type="domain" description="RING-type" evidence="14">
    <location>
        <begin position="16"/>
        <end position="56"/>
    </location>
</feature>
<dbReference type="PANTHER" id="PTHR22938">
    <property type="entry name" value="ZINC FINGER PROTEIN 598"/>
    <property type="match status" value="1"/>
</dbReference>
<dbReference type="EMBL" id="GIIL01001642">
    <property type="protein sequence ID" value="NOV45368.1"/>
    <property type="molecule type" value="Transcribed_RNA"/>
</dbReference>
<evidence type="ECO:0000256" key="9">
    <source>
        <dbReference type="ARBA" id="ARBA00022771"/>
    </source>
</evidence>
<keyword evidence="7" id="KW-0808">Transferase</keyword>
<evidence type="ECO:0000256" key="12">
    <source>
        <dbReference type="PROSITE-ProRule" id="PRU00175"/>
    </source>
</evidence>
<keyword evidence="6" id="KW-0597">Phosphoprotein</keyword>
<dbReference type="InterPro" id="IPR013087">
    <property type="entry name" value="Znf_C2H2_type"/>
</dbReference>
<evidence type="ECO:0000256" key="11">
    <source>
        <dbReference type="ARBA" id="ARBA00035113"/>
    </source>
</evidence>
<sequence length="857" mass="97376">MSTNKKPTMGENENACVVCFKTAHIYSIGDCDHPVCYECSTRMRVLCKQNECPICRHDMIKVIFTKKVLPYKDLENSSNLFDRKYQISFMDTDIQLSYNKLLEHNCPKCKEENKFAKFRTFLQLKEHMRRDHELHFCDLCVDNLKIFSFERKCYSRTDLAQHRRKGDSDDKSHKGHPLCEFCDTRYIDSDELFRHLRRDHLYCHFCDADGFHHYYSDYEFLREHFRSDHFLCEEGDCSDIEFTSVFRSEIDLKAHRASAHARAIGKVAAKQARTLELEFTLAPRSRMDPNAKQNQRKFNNPRNNYRDDRNEGALGYDSGGQNDPGPSTAGLYNNPVSTSHTRVDPMNAQDFPSLGGGSNSFIRPSGSGRNIKSGSGALARTEENFPPLGPPSSEIVSNSAHVRLSVQGGPSNAIIRNSNNKPNVSIHVSNRSNGAVTIPSKVNNTIREDDFPSLRPVNNYRMQSVSHKHKSLVADNYNTVHNSATSSKVSLIKKEQQRPMTHDFSKKVLIGNEGDFPCLGNDRSEPQLSNPQWISKQPKKQSKIASTPVLPKTQNFTDVAAFPTLRSDHRMQSNFASWHQSGTNEIKTAKNKKKKGQSNDINRKENVDNSRNETTHEPAKTKKDKKKETKRAELTIDSINSNQSINQTNNVNHSKSRDSINSLYRDSDSITAPPGFSDVLQGALTNRVNPPPGFATQEANNLTFISSSGQAYNILPGNYSYIQPNDFSHRNRVLVERFETTLSSPDAMTDFLEVSKLFREGILSAESFYEHCINVLGKDFAIIFPELLVLLPDIKKQEELYNIYIQSEKPDENIEVCATCHQVLLDTDLKHHVLTHSLENHFPVLGNEVPISNSWKK</sequence>
<evidence type="ECO:0000256" key="6">
    <source>
        <dbReference type="ARBA" id="ARBA00022553"/>
    </source>
</evidence>
<dbReference type="GO" id="GO:0005737">
    <property type="term" value="C:cytoplasm"/>
    <property type="evidence" value="ECO:0007669"/>
    <property type="project" value="UniProtKB-SubCell"/>
</dbReference>
<dbReference type="SMART" id="SM00355">
    <property type="entry name" value="ZnF_C2H2"/>
    <property type="match status" value="5"/>
</dbReference>
<evidence type="ECO:0000256" key="10">
    <source>
        <dbReference type="ARBA" id="ARBA00022833"/>
    </source>
</evidence>
<feature type="compositionally biased region" description="Polar residues" evidence="13">
    <location>
        <begin position="577"/>
        <end position="586"/>
    </location>
</feature>
<keyword evidence="9 12" id="KW-0863">Zinc-finger</keyword>
<evidence type="ECO:0000256" key="3">
    <source>
        <dbReference type="ARBA" id="ARBA00004906"/>
    </source>
</evidence>
<dbReference type="PROSITE" id="PS00028">
    <property type="entry name" value="ZINC_FINGER_C2H2_1"/>
    <property type="match status" value="1"/>
</dbReference>
<dbReference type="InterPro" id="IPR056437">
    <property type="entry name" value="Znf-C2H2_ZNF598/HEL2"/>
</dbReference>
<comment type="subcellular location">
    <subcellularLocation>
        <location evidence="2">Cytoplasm</location>
    </subcellularLocation>
</comment>
<dbReference type="InterPro" id="IPR041888">
    <property type="entry name" value="RING-HC_ZNF598/HEL2"/>
</dbReference>
<evidence type="ECO:0000256" key="1">
    <source>
        <dbReference type="ARBA" id="ARBA00000900"/>
    </source>
</evidence>
<comment type="pathway">
    <text evidence="3">Protein modification; protein ubiquitination.</text>
</comment>
<feature type="compositionally biased region" description="Polar residues" evidence="13">
    <location>
        <begin position="319"/>
        <end position="330"/>
    </location>
</feature>
<evidence type="ECO:0000256" key="8">
    <source>
        <dbReference type="ARBA" id="ARBA00022723"/>
    </source>
</evidence>
<protein>
    <recommendedName>
        <fullName evidence="4">RING-type E3 ubiquitin transferase</fullName>
        <ecNumber evidence="4">2.3.2.27</ecNumber>
    </recommendedName>
</protein>
<dbReference type="GO" id="GO:0016567">
    <property type="term" value="P:protein ubiquitination"/>
    <property type="evidence" value="ECO:0007669"/>
    <property type="project" value="TreeGrafter"/>
</dbReference>
<feature type="compositionally biased region" description="Low complexity" evidence="13">
    <location>
        <begin position="635"/>
        <end position="652"/>
    </location>
</feature>
<comment type="catalytic activity">
    <reaction evidence="1">
        <text>S-ubiquitinyl-[E2 ubiquitin-conjugating enzyme]-L-cysteine + [acceptor protein]-L-lysine = [E2 ubiquitin-conjugating enzyme]-L-cysteine + N(6)-ubiquitinyl-[acceptor protein]-L-lysine.</text>
        <dbReference type="EC" id="2.3.2.27"/>
    </reaction>
</comment>
<comment type="similarity">
    <text evidence="11">Belongs to the ZNF598/HEL2 family.</text>
</comment>
<name>A0A6M2DK87_XENCH</name>
<dbReference type="CDD" id="cd16615">
    <property type="entry name" value="RING-HC_ZNF598"/>
    <property type="match status" value="1"/>
</dbReference>
<dbReference type="InterPro" id="IPR059042">
    <property type="entry name" value="Znf_C2H2_ZNF598"/>
</dbReference>
<dbReference type="Pfam" id="PF23230">
    <property type="entry name" value="zf-C2H2_13"/>
    <property type="match status" value="1"/>
</dbReference>
<reference evidence="15" key="1">
    <citation type="submission" date="2020-03" db="EMBL/GenBank/DDBJ databases">
        <title>Transcriptomic Profiling of the Digestive Tract of the Rat Flea, Xenopsylla cheopis, Following Blood Feeding and Infection with Yersinia pestis.</title>
        <authorList>
            <person name="Bland D.M."/>
            <person name="Martens C.A."/>
            <person name="Virtaneva K."/>
            <person name="Kanakabandi K."/>
            <person name="Long D."/>
            <person name="Rosenke R."/>
            <person name="Saturday G.A."/>
            <person name="Hoyt F.H."/>
            <person name="Bruno D.P."/>
            <person name="Ribeiro J.M.C."/>
            <person name="Hinnebusch J."/>
        </authorList>
    </citation>
    <scope>NUCLEOTIDE SEQUENCE</scope>
</reference>
<evidence type="ECO:0000259" key="14">
    <source>
        <dbReference type="PROSITE" id="PS50089"/>
    </source>
</evidence>
<feature type="compositionally biased region" description="Basic and acidic residues" evidence="13">
    <location>
        <begin position="601"/>
        <end position="634"/>
    </location>
</feature>
<dbReference type="EC" id="2.3.2.27" evidence="4"/>
<dbReference type="GO" id="GO:0043022">
    <property type="term" value="F:ribosome binding"/>
    <property type="evidence" value="ECO:0007669"/>
    <property type="project" value="TreeGrafter"/>
</dbReference>
<dbReference type="GO" id="GO:0061630">
    <property type="term" value="F:ubiquitin protein ligase activity"/>
    <property type="evidence" value="ECO:0007669"/>
    <property type="project" value="UniProtKB-EC"/>
</dbReference>
<dbReference type="InterPro" id="IPR057634">
    <property type="entry name" value="PAH_ZNF598/HEL2"/>
</dbReference>
<feature type="region of interest" description="Disordered" evidence="13">
    <location>
        <begin position="515"/>
        <end position="551"/>
    </location>
</feature>
<dbReference type="AlphaFoldDB" id="A0A6M2DK87"/>
<accession>A0A6M2DK87</accession>
<evidence type="ECO:0000256" key="4">
    <source>
        <dbReference type="ARBA" id="ARBA00012483"/>
    </source>
</evidence>
<evidence type="ECO:0000256" key="5">
    <source>
        <dbReference type="ARBA" id="ARBA00022490"/>
    </source>
</evidence>
<feature type="region of interest" description="Disordered" evidence="13">
    <location>
        <begin position="577"/>
        <end position="659"/>
    </location>
</feature>
<feature type="compositionally biased region" description="Polar residues" evidence="13">
    <location>
        <begin position="526"/>
        <end position="535"/>
    </location>
</feature>
<dbReference type="Pfam" id="PF23202">
    <property type="entry name" value="PAH_ZNF598"/>
    <property type="match status" value="1"/>
</dbReference>